<dbReference type="InterPro" id="IPR036291">
    <property type="entry name" value="NAD(P)-bd_dom_sf"/>
</dbReference>
<dbReference type="InterPro" id="IPR046346">
    <property type="entry name" value="Aminoacid_DH-like_N_sf"/>
</dbReference>
<dbReference type="GO" id="GO:0035999">
    <property type="term" value="P:tetrahydrofolate interconversion"/>
    <property type="evidence" value="ECO:0007669"/>
    <property type="project" value="TreeGrafter"/>
</dbReference>
<dbReference type="SUPFAM" id="SSF53223">
    <property type="entry name" value="Aminoacid dehydrogenase-like, N-terminal domain"/>
    <property type="match status" value="1"/>
</dbReference>
<evidence type="ECO:0000259" key="9">
    <source>
        <dbReference type="PROSITE" id="PS50206"/>
    </source>
</evidence>
<dbReference type="InterPro" id="IPR001763">
    <property type="entry name" value="Rhodanese-like_dom"/>
</dbReference>
<dbReference type="GO" id="GO:0006164">
    <property type="term" value="P:purine nucleotide biosynthetic process"/>
    <property type="evidence" value="ECO:0007669"/>
    <property type="project" value="UniProtKB-KW"/>
</dbReference>
<dbReference type="EMBL" id="LCDA01000002">
    <property type="protein sequence ID" value="KKS43182.1"/>
    <property type="molecule type" value="Genomic_DNA"/>
</dbReference>
<dbReference type="PRINTS" id="PR00085">
    <property type="entry name" value="THFDHDRGNASE"/>
</dbReference>
<evidence type="ECO:0000313" key="10">
    <source>
        <dbReference type="EMBL" id="KKS43182.1"/>
    </source>
</evidence>
<protein>
    <submittedName>
        <fullName evidence="10">Bifunctional protein FolD</fullName>
    </submittedName>
</protein>
<dbReference type="InterPro" id="IPR020631">
    <property type="entry name" value="THF_DH/CycHdrlase_NAD-bd_dom"/>
</dbReference>
<keyword evidence="4" id="KW-0378">Hydrolase</keyword>
<comment type="pathway">
    <text evidence="1">One-carbon metabolism; tetrahydrofolate interconversion.</text>
</comment>
<keyword evidence="2" id="KW-0554">One-carbon metabolism</keyword>
<dbReference type="Gene3D" id="3.40.50.720">
    <property type="entry name" value="NAD(P)-binding Rossmann-like Domain"/>
    <property type="match status" value="1"/>
</dbReference>
<evidence type="ECO:0000256" key="8">
    <source>
        <dbReference type="ARBA" id="ARBA00023268"/>
    </source>
</evidence>
<keyword evidence="6" id="KW-0560">Oxidoreductase</keyword>
<organism evidence="10 11">
    <name type="scientific">Candidatus Collierbacteria bacterium GW2011_GWA2_42_17</name>
    <dbReference type="NCBI Taxonomy" id="1618378"/>
    <lineage>
        <taxon>Bacteria</taxon>
        <taxon>Candidatus Collieribacteriota</taxon>
    </lineage>
</organism>
<dbReference type="PATRIC" id="fig|1618378.3.peg.333"/>
<dbReference type="InterPro" id="IPR020630">
    <property type="entry name" value="THF_DH/CycHdrlase_cat_dom"/>
</dbReference>
<dbReference type="Proteomes" id="UP000033854">
    <property type="component" value="Unassembled WGS sequence"/>
</dbReference>
<feature type="domain" description="Rhodanese" evidence="9">
    <location>
        <begin position="142"/>
        <end position="201"/>
    </location>
</feature>
<dbReference type="GO" id="GO:0009086">
    <property type="term" value="P:methionine biosynthetic process"/>
    <property type="evidence" value="ECO:0007669"/>
    <property type="project" value="UniProtKB-KW"/>
</dbReference>
<accession>A0A0G0Z364</accession>
<sequence length="266" mass="28934">MVNGVISNLQKIPMPKLVLDGKKEAEKVAKFLEESEKLLGKSLLILQCDGHAEESIYVRLKREMGERLGVLVTVSFAKNKEELREMLADANTDETVDGILVQLPITGASKEETEQILYTINPEKDIDGLNPKSRFIPAVVGAVERVLEIFNVDEEQTIVVVGAMGEVGKRLTLRLQKLGYQVTGLDKGDDLMSLKKYDVVIAATGVAGLIKGEMVDDGFIGIDLGYTNGDFSHDAFEKALMITPVPGGVGPLTIVSLFESLSSIDQ</sequence>
<dbReference type="SUPFAM" id="SSF51735">
    <property type="entry name" value="NAD(P)-binding Rossmann-fold domains"/>
    <property type="match status" value="1"/>
</dbReference>
<dbReference type="Pfam" id="PF00763">
    <property type="entry name" value="THF_DHG_CYH"/>
    <property type="match status" value="1"/>
</dbReference>
<dbReference type="InterPro" id="IPR000672">
    <property type="entry name" value="THF_DH/CycHdrlase"/>
</dbReference>
<gene>
    <name evidence="10" type="ORF">UV06_C0002G0084</name>
</gene>
<evidence type="ECO:0000256" key="1">
    <source>
        <dbReference type="ARBA" id="ARBA00004777"/>
    </source>
</evidence>
<proteinExistence type="predicted"/>
<dbReference type="Gene3D" id="3.40.50.10860">
    <property type="entry name" value="Leucine Dehydrogenase, chain A, domain 1"/>
    <property type="match status" value="1"/>
</dbReference>
<name>A0A0G0Z364_9BACT</name>
<dbReference type="GO" id="GO:0004477">
    <property type="term" value="F:methenyltetrahydrofolate cyclohydrolase activity"/>
    <property type="evidence" value="ECO:0007669"/>
    <property type="project" value="TreeGrafter"/>
</dbReference>
<evidence type="ECO:0000256" key="4">
    <source>
        <dbReference type="ARBA" id="ARBA00022801"/>
    </source>
</evidence>
<evidence type="ECO:0000256" key="6">
    <source>
        <dbReference type="ARBA" id="ARBA00023002"/>
    </source>
</evidence>
<evidence type="ECO:0000256" key="5">
    <source>
        <dbReference type="ARBA" id="ARBA00022857"/>
    </source>
</evidence>
<evidence type="ECO:0000256" key="2">
    <source>
        <dbReference type="ARBA" id="ARBA00022563"/>
    </source>
</evidence>
<keyword evidence="5" id="KW-0521">NADP</keyword>
<comment type="caution">
    <text evidence="10">The sequence shown here is derived from an EMBL/GenBank/DDBJ whole genome shotgun (WGS) entry which is preliminary data.</text>
</comment>
<dbReference type="GO" id="GO:0004488">
    <property type="term" value="F:methylenetetrahydrofolate dehydrogenase (NADP+) activity"/>
    <property type="evidence" value="ECO:0007669"/>
    <property type="project" value="InterPro"/>
</dbReference>
<keyword evidence="7" id="KW-0486">Methionine biosynthesis</keyword>
<dbReference type="PROSITE" id="PS50206">
    <property type="entry name" value="RHODANESE_3"/>
    <property type="match status" value="1"/>
</dbReference>
<dbReference type="AlphaFoldDB" id="A0A0G0Z364"/>
<dbReference type="Pfam" id="PF02882">
    <property type="entry name" value="THF_DHG_CYH_C"/>
    <property type="match status" value="1"/>
</dbReference>
<keyword evidence="7" id="KW-0028">Amino-acid biosynthesis</keyword>
<dbReference type="PANTHER" id="PTHR48099:SF5">
    <property type="entry name" value="C-1-TETRAHYDROFOLATE SYNTHASE, CYTOPLASMIC"/>
    <property type="match status" value="1"/>
</dbReference>
<evidence type="ECO:0000313" key="11">
    <source>
        <dbReference type="Proteomes" id="UP000033854"/>
    </source>
</evidence>
<dbReference type="GO" id="GO:0005829">
    <property type="term" value="C:cytosol"/>
    <property type="evidence" value="ECO:0007669"/>
    <property type="project" value="TreeGrafter"/>
</dbReference>
<keyword evidence="3" id="KW-0658">Purine biosynthesis</keyword>
<reference evidence="10 11" key="1">
    <citation type="journal article" date="2015" name="Nature">
        <title>rRNA introns, odd ribosomes, and small enigmatic genomes across a large radiation of phyla.</title>
        <authorList>
            <person name="Brown C.T."/>
            <person name="Hug L.A."/>
            <person name="Thomas B.C."/>
            <person name="Sharon I."/>
            <person name="Castelle C.J."/>
            <person name="Singh A."/>
            <person name="Wilkins M.J."/>
            <person name="Williams K.H."/>
            <person name="Banfield J.F."/>
        </authorList>
    </citation>
    <scope>NUCLEOTIDE SEQUENCE [LARGE SCALE GENOMIC DNA]</scope>
</reference>
<dbReference type="PANTHER" id="PTHR48099">
    <property type="entry name" value="C-1-TETRAHYDROFOLATE SYNTHASE, CYTOPLASMIC-RELATED"/>
    <property type="match status" value="1"/>
</dbReference>
<evidence type="ECO:0000256" key="7">
    <source>
        <dbReference type="ARBA" id="ARBA00023167"/>
    </source>
</evidence>
<evidence type="ECO:0000256" key="3">
    <source>
        <dbReference type="ARBA" id="ARBA00022755"/>
    </source>
</evidence>
<keyword evidence="8" id="KW-0511">Multifunctional enzyme</keyword>